<comment type="caution">
    <text evidence="1">The sequence shown here is derived from an EMBL/GenBank/DDBJ whole genome shotgun (WGS) entry which is preliminary data.</text>
</comment>
<dbReference type="Gene3D" id="3.40.50.1240">
    <property type="entry name" value="Phosphoglycerate mutase-like"/>
    <property type="match status" value="1"/>
</dbReference>
<protein>
    <submittedName>
        <fullName evidence="1">Phosphohistidine phosphatase</fullName>
    </submittedName>
</protein>
<dbReference type="SUPFAM" id="SSF53254">
    <property type="entry name" value="Phosphoglycerate mutase-like"/>
    <property type="match status" value="1"/>
</dbReference>
<accession>A0ABQ1MSK3</accession>
<dbReference type="InterPro" id="IPR001345">
    <property type="entry name" value="PG/BPGM_mutase_AS"/>
</dbReference>
<dbReference type="Proteomes" id="UP000635885">
    <property type="component" value="Unassembled WGS sequence"/>
</dbReference>
<evidence type="ECO:0000313" key="1">
    <source>
        <dbReference type="EMBL" id="GGC45929.1"/>
    </source>
</evidence>
<reference evidence="2" key="1">
    <citation type="journal article" date="2019" name="Int. J. Syst. Evol. Microbiol.">
        <title>The Global Catalogue of Microorganisms (GCM) 10K type strain sequencing project: providing services to taxonomists for standard genome sequencing and annotation.</title>
        <authorList>
            <consortium name="The Broad Institute Genomics Platform"/>
            <consortium name="The Broad Institute Genome Sequencing Center for Infectious Disease"/>
            <person name="Wu L."/>
            <person name="Ma J."/>
        </authorList>
    </citation>
    <scope>NUCLEOTIDE SEQUENCE [LARGE SCALE GENOMIC DNA]</scope>
    <source>
        <strain evidence="2">CGMCC 1.12479</strain>
    </source>
</reference>
<evidence type="ECO:0000313" key="2">
    <source>
        <dbReference type="Proteomes" id="UP000635885"/>
    </source>
</evidence>
<dbReference type="Pfam" id="PF00300">
    <property type="entry name" value="His_Phos_1"/>
    <property type="match status" value="1"/>
</dbReference>
<organism evidence="1 2">
    <name type="scientific">Belliella aquatica</name>
    <dbReference type="NCBI Taxonomy" id="1323734"/>
    <lineage>
        <taxon>Bacteria</taxon>
        <taxon>Pseudomonadati</taxon>
        <taxon>Bacteroidota</taxon>
        <taxon>Cytophagia</taxon>
        <taxon>Cytophagales</taxon>
        <taxon>Cyclobacteriaceae</taxon>
        <taxon>Belliella</taxon>
    </lineage>
</organism>
<dbReference type="InterPro" id="IPR013078">
    <property type="entry name" value="His_Pase_superF_clade-1"/>
</dbReference>
<keyword evidence="2" id="KW-1185">Reference proteome</keyword>
<dbReference type="PROSITE" id="PS00175">
    <property type="entry name" value="PG_MUTASE"/>
    <property type="match status" value="1"/>
</dbReference>
<gene>
    <name evidence="1" type="primary">sixA</name>
    <name evidence="1" type="ORF">GCM10010993_25640</name>
</gene>
<sequence>MLAVNGNYKMKKNKILVVLRHGEADFNSGGGTDFERELTKNGKNQLLRLKELFVKSEIVVDKILSSSSKRTKQTTELIGSSMDPSIMEFSDEVYEAETSVILDLLSKMNNEHSCVLLVGHNPGVSALVSHIADQGYLSIQPGMMVVIELAVDNWSHLGMGTGIVREVLQ</sequence>
<dbReference type="InterPro" id="IPR029033">
    <property type="entry name" value="His_PPase_superfam"/>
</dbReference>
<dbReference type="EMBL" id="BMFD01000009">
    <property type="protein sequence ID" value="GGC45929.1"/>
    <property type="molecule type" value="Genomic_DNA"/>
</dbReference>
<proteinExistence type="predicted"/>
<dbReference type="SMART" id="SM00855">
    <property type="entry name" value="PGAM"/>
    <property type="match status" value="1"/>
</dbReference>
<dbReference type="CDD" id="cd07067">
    <property type="entry name" value="HP_PGM_like"/>
    <property type="match status" value="1"/>
</dbReference>
<name>A0ABQ1MSK3_9BACT</name>